<feature type="compositionally biased region" description="Basic and acidic residues" evidence="8">
    <location>
        <begin position="458"/>
        <end position="481"/>
    </location>
</feature>
<dbReference type="Gene3D" id="1.25.40.20">
    <property type="entry name" value="Ankyrin repeat-containing domain"/>
    <property type="match status" value="1"/>
</dbReference>
<evidence type="ECO:0000256" key="9">
    <source>
        <dbReference type="SAM" id="Phobius"/>
    </source>
</evidence>
<feature type="repeat" description="ANK" evidence="7">
    <location>
        <begin position="265"/>
        <end position="297"/>
    </location>
</feature>
<dbReference type="PROSITE" id="PS50088">
    <property type="entry name" value="ANK_REPEAT"/>
    <property type="match status" value="2"/>
</dbReference>
<comment type="subcellular location">
    <subcellularLocation>
        <location evidence="1">Membrane</location>
        <topology evidence="1">Multi-pass membrane protein</topology>
    </subcellularLocation>
</comment>
<dbReference type="OrthoDB" id="1194380at2759"/>
<dbReference type="EMBL" id="VOIH02000007">
    <property type="protein sequence ID" value="KAF3442508.1"/>
    <property type="molecule type" value="Genomic_DNA"/>
</dbReference>
<evidence type="ECO:0000256" key="2">
    <source>
        <dbReference type="ARBA" id="ARBA00022692"/>
    </source>
</evidence>
<feature type="transmembrane region" description="Helical" evidence="9">
    <location>
        <begin position="562"/>
        <end position="587"/>
    </location>
</feature>
<dbReference type="GO" id="GO:0005886">
    <property type="term" value="C:plasma membrane"/>
    <property type="evidence" value="ECO:0007669"/>
    <property type="project" value="TreeGrafter"/>
</dbReference>
<evidence type="ECO:0000313" key="11">
    <source>
        <dbReference type="EMBL" id="KAF3442508.1"/>
    </source>
</evidence>
<dbReference type="Proteomes" id="UP000796880">
    <property type="component" value="Unassembled WGS sequence"/>
</dbReference>
<keyword evidence="12" id="KW-1185">Reference proteome</keyword>
<sequence>MEPKVFKAALYGSNDDDSTWLIPQFKTCLCNPSENSLENINWDVEQKTKCQENTILHVAAKSGNHKTAEKILYRQPSLVLQQNKKLDTPLHIAARLGYVDLSSTLIRHTNTQAQITESGIRHPFRKVNLLKNTALHEAVRHGHHSIVKLLIEQDRNLTSLTNEAGESPLFLAVDRRFHSIALYILETRPDSAFLPGRNGMTAMHAAVIGNKIVEKLNKFLKRHLNVKAAFEYITGLTFAIATQEDVLREVLAKCGSEILEKRDDFGWMPLHYAAHMGNVQVVKLFLTKKVDLAYEKVNDEEGMSALHIAAIKGLKGRIGVVRTLVKECPDVCELLDNRDRTALHVAVESGNRYAVRTLLNMPEFNDLINDQDRDGNTSLHLAALHVRRHAILIMLATDIRVEKAILNKVGMTAADIISSNTQLSQFDKAFMISMLKKEGYMPSLERRIDVRETTSVDENIGRHERSQETKQRLKMASKDEAVASESGAANTARENNKEKHHVTPNYDIGYNKSYEHVRNIGTINLLVATIIASITFAAAMQVPGGYDSKGIANLRRNSAFKIFVIADSVAFGCAAASMFIHFAVALCSKLLQETYSYPIRCVMLLTIVSIASSLVAFIMGANMVFTGSSHGGFDGLPVYVASFSFLIPIFYFFFRLIKVGLLLIPSVYIIFYNLGMAIEKAIDQYALVLGLAGVFPPVFYISYRFFSFP</sequence>
<reference evidence="11" key="1">
    <citation type="submission" date="2020-03" db="EMBL/GenBank/DDBJ databases">
        <title>A high-quality chromosome-level genome assembly of a woody plant with both climbing and erect habits, Rhamnella rubrinervis.</title>
        <authorList>
            <person name="Lu Z."/>
            <person name="Yang Y."/>
            <person name="Zhu X."/>
            <person name="Sun Y."/>
        </authorList>
    </citation>
    <scope>NUCLEOTIDE SEQUENCE</scope>
    <source>
        <strain evidence="11">BYM</strain>
        <tissue evidence="11">Leaf</tissue>
    </source>
</reference>
<evidence type="ECO:0000256" key="1">
    <source>
        <dbReference type="ARBA" id="ARBA00004141"/>
    </source>
</evidence>
<evidence type="ECO:0000256" key="5">
    <source>
        <dbReference type="ARBA" id="ARBA00023043"/>
    </source>
</evidence>
<evidence type="ECO:0000313" key="12">
    <source>
        <dbReference type="Proteomes" id="UP000796880"/>
    </source>
</evidence>
<dbReference type="SMART" id="SM00248">
    <property type="entry name" value="ANK"/>
    <property type="match status" value="9"/>
</dbReference>
<feature type="transmembrane region" description="Helical" evidence="9">
    <location>
        <begin position="599"/>
        <end position="624"/>
    </location>
</feature>
<gene>
    <name evidence="11" type="ORF">FNV43_RR16424</name>
</gene>
<comment type="caution">
    <text evidence="11">The sequence shown here is derived from an EMBL/GenBank/DDBJ whole genome shotgun (WGS) entry which is preliminary data.</text>
</comment>
<keyword evidence="5 7" id="KW-0040">ANK repeat</keyword>
<dbReference type="InterPro" id="IPR002110">
    <property type="entry name" value="Ankyrin_rpt"/>
</dbReference>
<dbReference type="InterPro" id="IPR026961">
    <property type="entry name" value="PGG_dom"/>
</dbReference>
<feature type="region of interest" description="Disordered" evidence="8">
    <location>
        <begin position="458"/>
        <end position="498"/>
    </location>
</feature>
<feature type="transmembrane region" description="Helical" evidence="9">
    <location>
        <begin position="684"/>
        <end position="703"/>
    </location>
</feature>
<name>A0A8K0MD99_9ROSA</name>
<evidence type="ECO:0000256" key="8">
    <source>
        <dbReference type="SAM" id="MobiDB-lite"/>
    </source>
</evidence>
<organism evidence="11 12">
    <name type="scientific">Rhamnella rubrinervis</name>
    <dbReference type="NCBI Taxonomy" id="2594499"/>
    <lineage>
        <taxon>Eukaryota</taxon>
        <taxon>Viridiplantae</taxon>
        <taxon>Streptophyta</taxon>
        <taxon>Embryophyta</taxon>
        <taxon>Tracheophyta</taxon>
        <taxon>Spermatophyta</taxon>
        <taxon>Magnoliopsida</taxon>
        <taxon>eudicotyledons</taxon>
        <taxon>Gunneridae</taxon>
        <taxon>Pentapetalae</taxon>
        <taxon>rosids</taxon>
        <taxon>fabids</taxon>
        <taxon>Rosales</taxon>
        <taxon>Rhamnaceae</taxon>
        <taxon>rhamnoid group</taxon>
        <taxon>Rhamneae</taxon>
        <taxon>Rhamnella</taxon>
    </lineage>
</organism>
<keyword evidence="6 9" id="KW-0472">Membrane</keyword>
<keyword evidence="4 9" id="KW-1133">Transmembrane helix</keyword>
<evidence type="ECO:0000256" key="7">
    <source>
        <dbReference type="PROSITE-ProRule" id="PRU00023"/>
    </source>
</evidence>
<dbReference type="InterPro" id="IPR036770">
    <property type="entry name" value="Ankyrin_rpt-contain_sf"/>
</dbReference>
<protein>
    <recommendedName>
        <fullName evidence="10">PGG domain-containing protein</fullName>
    </recommendedName>
</protein>
<dbReference type="PANTHER" id="PTHR24186:SF50">
    <property type="entry name" value="ANKYRIN REPEAT-CONTAINING PROTEIN ITN1-LIKE ISOFORM X1"/>
    <property type="match status" value="1"/>
</dbReference>
<evidence type="ECO:0000256" key="6">
    <source>
        <dbReference type="ARBA" id="ARBA00023136"/>
    </source>
</evidence>
<feature type="transmembrane region" description="Helical" evidence="9">
    <location>
        <begin position="522"/>
        <end position="542"/>
    </location>
</feature>
<proteinExistence type="predicted"/>
<keyword evidence="3" id="KW-0677">Repeat</keyword>
<dbReference type="AlphaFoldDB" id="A0A8K0MD99"/>
<feature type="repeat" description="ANK" evidence="7">
    <location>
        <begin position="130"/>
        <end position="162"/>
    </location>
</feature>
<dbReference type="PANTHER" id="PTHR24186">
    <property type="entry name" value="PROTEIN PHOSPHATASE 1 REGULATORY SUBUNIT"/>
    <property type="match status" value="1"/>
</dbReference>
<accession>A0A8K0MD99</accession>
<evidence type="ECO:0000259" key="10">
    <source>
        <dbReference type="Pfam" id="PF13962"/>
    </source>
</evidence>
<dbReference type="PROSITE" id="PS50297">
    <property type="entry name" value="ANK_REP_REGION"/>
    <property type="match status" value="2"/>
</dbReference>
<evidence type="ECO:0000256" key="4">
    <source>
        <dbReference type="ARBA" id="ARBA00022989"/>
    </source>
</evidence>
<dbReference type="Pfam" id="PF13962">
    <property type="entry name" value="PGG"/>
    <property type="match status" value="1"/>
</dbReference>
<feature type="transmembrane region" description="Helical" evidence="9">
    <location>
        <begin position="661"/>
        <end position="678"/>
    </location>
</feature>
<feature type="domain" description="PGG" evidence="10">
    <location>
        <begin position="517"/>
        <end position="622"/>
    </location>
</feature>
<dbReference type="Pfam" id="PF12796">
    <property type="entry name" value="Ank_2"/>
    <property type="match status" value="3"/>
</dbReference>
<feature type="transmembrane region" description="Helical" evidence="9">
    <location>
        <begin position="636"/>
        <end position="654"/>
    </location>
</feature>
<keyword evidence="2 9" id="KW-0812">Transmembrane</keyword>
<dbReference type="SUPFAM" id="SSF48403">
    <property type="entry name" value="Ankyrin repeat"/>
    <property type="match status" value="2"/>
</dbReference>
<evidence type="ECO:0000256" key="3">
    <source>
        <dbReference type="ARBA" id="ARBA00022737"/>
    </source>
</evidence>